<dbReference type="PROSITE" id="PS51257">
    <property type="entry name" value="PROKAR_LIPOPROTEIN"/>
    <property type="match status" value="1"/>
</dbReference>
<evidence type="ECO:0000256" key="3">
    <source>
        <dbReference type="ARBA" id="ARBA00048488"/>
    </source>
</evidence>
<comment type="caution">
    <text evidence="5">The sequence shown here is derived from an EMBL/GenBank/DDBJ whole genome shotgun (WGS) entry which is preliminary data.</text>
</comment>
<dbReference type="GO" id="GO:0033743">
    <property type="term" value="F:peptide-methionine (R)-S-oxide reductase activity"/>
    <property type="evidence" value="ECO:0007669"/>
    <property type="project" value="UniProtKB-EC"/>
</dbReference>
<evidence type="ECO:0000259" key="4">
    <source>
        <dbReference type="PROSITE" id="PS51790"/>
    </source>
</evidence>
<feature type="domain" description="MsrB" evidence="4">
    <location>
        <begin position="39"/>
        <end position="162"/>
    </location>
</feature>
<comment type="catalytic activity">
    <reaction evidence="3">
        <text>L-methionyl-[protein] + [thioredoxin]-disulfide + H2O = L-methionyl-(R)-S-oxide-[protein] + [thioredoxin]-dithiol</text>
        <dbReference type="Rhea" id="RHEA:24164"/>
        <dbReference type="Rhea" id="RHEA-COMP:10698"/>
        <dbReference type="Rhea" id="RHEA-COMP:10700"/>
        <dbReference type="Rhea" id="RHEA-COMP:12313"/>
        <dbReference type="Rhea" id="RHEA-COMP:12314"/>
        <dbReference type="ChEBI" id="CHEBI:15377"/>
        <dbReference type="ChEBI" id="CHEBI:16044"/>
        <dbReference type="ChEBI" id="CHEBI:29950"/>
        <dbReference type="ChEBI" id="CHEBI:45764"/>
        <dbReference type="ChEBI" id="CHEBI:50058"/>
        <dbReference type="EC" id="1.8.4.12"/>
    </reaction>
</comment>
<evidence type="ECO:0000313" key="6">
    <source>
        <dbReference type="Proteomes" id="UP000286701"/>
    </source>
</evidence>
<dbReference type="InterPro" id="IPR011057">
    <property type="entry name" value="Mss4-like_sf"/>
</dbReference>
<dbReference type="InterPro" id="IPR002579">
    <property type="entry name" value="Met_Sox_Rdtase_MsrB_dom"/>
</dbReference>
<evidence type="ECO:0000256" key="2">
    <source>
        <dbReference type="ARBA" id="ARBA00023002"/>
    </source>
</evidence>
<reference evidence="5 6" key="1">
    <citation type="submission" date="2019-01" db="EMBL/GenBank/DDBJ databases">
        <title>Mucilaginibacter antarcticum sp. nov., isolated from antarctic soil.</title>
        <authorList>
            <person name="Yan Y.-Q."/>
            <person name="Du Z.-J."/>
        </authorList>
    </citation>
    <scope>NUCLEOTIDE SEQUENCE [LARGE SCALE GENOMIC DNA]</scope>
    <source>
        <strain evidence="5 6">F01003</strain>
    </source>
</reference>
<dbReference type="Gene3D" id="2.170.150.20">
    <property type="entry name" value="Peptide methionine sulfoxide reductase"/>
    <property type="match status" value="1"/>
</dbReference>
<dbReference type="InterPro" id="IPR028427">
    <property type="entry name" value="Met_Sox_Rdtase_MsrB"/>
</dbReference>
<evidence type="ECO:0000256" key="1">
    <source>
        <dbReference type="ARBA" id="ARBA00012499"/>
    </source>
</evidence>
<keyword evidence="2 5" id="KW-0560">Oxidoreductase</keyword>
<dbReference type="GO" id="GO:0030091">
    <property type="term" value="P:protein repair"/>
    <property type="evidence" value="ECO:0007669"/>
    <property type="project" value="InterPro"/>
</dbReference>
<dbReference type="Pfam" id="PF01641">
    <property type="entry name" value="SelR"/>
    <property type="match status" value="1"/>
</dbReference>
<organism evidence="5 6">
    <name type="scientific">Mucilaginibacter gilvus</name>
    <dbReference type="NCBI Taxonomy" id="2305909"/>
    <lineage>
        <taxon>Bacteria</taxon>
        <taxon>Pseudomonadati</taxon>
        <taxon>Bacteroidota</taxon>
        <taxon>Sphingobacteriia</taxon>
        <taxon>Sphingobacteriales</taxon>
        <taxon>Sphingobacteriaceae</taxon>
        <taxon>Mucilaginibacter</taxon>
    </lineage>
</organism>
<dbReference type="PANTHER" id="PTHR10173">
    <property type="entry name" value="METHIONINE SULFOXIDE REDUCTASE"/>
    <property type="match status" value="1"/>
</dbReference>
<gene>
    <name evidence="5" type="primary">msrB</name>
    <name evidence="5" type="ORF">EPL05_08790</name>
</gene>
<dbReference type="NCBIfam" id="TIGR00357">
    <property type="entry name" value="peptide-methionine (R)-S-oxide reductase MsrB"/>
    <property type="match status" value="1"/>
</dbReference>
<evidence type="ECO:0000313" key="5">
    <source>
        <dbReference type="EMBL" id="RWY54129.1"/>
    </source>
</evidence>
<dbReference type="RefSeq" id="WP_128533564.1">
    <property type="nucleotide sequence ID" value="NZ_SBIW01000003.1"/>
</dbReference>
<proteinExistence type="predicted"/>
<dbReference type="AlphaFoldDB" id="A0A3S3UZ36"/>
<dbReference type="PANTHER" id="PTHR10173:SF52">
    <property type="entry name" value="METHIONINE-R-SULFOXIDE REDUCTASE B1"/>
    <property type="match status" value="1"/>
</dbReference>
<dbReference type="GO" id="GO:0006979">
    <property type="term" value="P:response to oxidative stress"/>
    <property type="evidence" value="ECO:0007669"/>
    <property type="project" value="InterPro"/>
</dbReference>
<dbReference type="OrthoDB" id="4174719at2"/>
<dbReference type="EMBL" id="SBIW01000003">
    <property type="protein sequence ID" value="RWY54129.1"/>
    <property type="molecule type" value="Genomic_DNA"/>
</dbReference>
<dbReference type="SUPFAM" id="SSF51316">
    <property type="entry name" value="Mss4-like"/>
    <property type="match status" value="1"/>
</dbReference>
<dbReference type="PROSITE" id="PS51790">
    <property type="entry name" value="MSRB"/>
    <property type="match status" value="1"/>
</dbReference>
<dbReference type="GO" id="GO:0005737">
    <property type="term" value="C:cytoplasm"/>
    <property type="evidence" value="ECO:0007669"/>
    <property type="project" value="TreeGrafter"/>
</dbReference>
<sequence length="162" mass="17658">MKKSILAILIVSIFGIISCQNISGQTKKPSASRTKSKPAAEWKKVLTPNQYHIMVESGTETPYKNDYYDNHQKGVYVSAATGDVLFSSADKFDSGTGWPSFVKAVDAGKVEVVTDNSYGMSRDEVIEKSTGLHLGHVFDDGPADRGGKRFCMNSGALKFVKK</sequence>
<dbReference type="Proteomes" id="UP000286701">
    <property type="component" value="Unassembled WGS sequence"/>
</dbReference>
<name>A0A3S3UZ36_9SPHI</name>
<keyword evidence="6" id="KW-1185">Reference proteome</keyword>
<dbReference type="EC" id="1.8.4.12" evidence="1"/>
<accession>A0A3S3UZ36</accession>
<protein>
    <recommendedName>
        <fullName evidence="1">peptide-methionine (R)-S-oxide reductase</fullName>
        <ecNumber evidence="1">1.8.4.12</ecNumber>
    </recommendedName>
</protein>